<keyword evidence="1" id="KW-0732">Signal</keyword>
<dbReference type="PROSITE" id="PS51257">
    <property type="entry name" value="PROKAR_LIPOPROTEIN"/>
    <property type="match status" value="1"/>
</dbReference>
<evidence type="ECO:0000313" key="2">
    <source>
        <dbReference type="EMBL" id="MFC3140079.1"/>
    </source>
</evidence>
<sequence length="189" mass="20158">MRSNTLAVAAKLTSLAVAMALLSGCETTNSIPYKASTENVLTIQSKLKEQGKQLRLGEISLAAGVNESPVCRLNGPIRVNPGKTPTQYIQSAFQEELFMAGVYSLDSNNIVSGQVTELSFSSVSPASWSISMQVSSNNSSGYSVTVNYPFDTSWTAYSACKNVADAYGPAVQMLIKEVVNNPGFDALIQ</sequence>
<name>A0ABV7GIN2_9GAMM</name>
<dbReference type="Proteomes" id="UP001595621">
    <property type="component" value="Unassembled WGS sequence"/>
</dbReference>
<feature type="chain" id="PRO_5047106150" description="Lipoprotein" evidence="1">
    <location>
        <begin position="21"/>
        <end position="189"/>
    </location>
</feature>
<gene>
    <name evidence="2" type="ORF">ACFOE0_18120</name>
</gene>
<dbReference type="EMBL" id="JBHRTD010000018">
    <property type="protein sequence ID" value="MFC3140079.1"/>
    <property type="molecule type" value="Genomic_DNA"/>
</dbReference>
<reference evidence="3" key="1">
    <citation type="journal article" date="2019" name="Int. J. Syst. Evol. Microbiol.">
        <title>The Global Catalogue of Microorganisms (GCM) 10K type strain sequencing project: providing services to taxonomists for standard genome sequencing and annotation.</title>
        <authorList>
            <consortium name="The Broad Institute Genomics Platform"/>
            <consortium name="The Broad Institute Genome Sequencing Center for Infectious Disease"/>
            <person name="Wu L."/>
            <person name="Ma J."/>
        </authorList>
    </citation>
    <scope>NUCLEOTIDE SEQUENCE [LARGE SCALE GENOMIC DNA]</scope>
    <source>
        <strain evidence="3">KCTC 52277</strain>
    </source>
</reference>
<proteinExistence type="predicted"/>
<comment type="caution">
    <text evidence="2">The sequence shown here is derived from an EMBL/GenBank/DDBJ whole genome shotgun (WGS) entry which is preliminary data.</text>
</comment>
<evidence type="ECO:0000256" key="1">
    <source>
        <dbReference type="SAM" id="SignalP"/>
    </source>
</evidence>
<accession>A0ABV7GIN2</accession>
<feature type="signal peptide" evidence="1">
    <location>
        <begin position="1"/>
        <end position="20"/>
    </location>
</feature>
<dbReference type="RefSeq" id="WP_248934019.1">
    <property type="nucleotide sequence ID" value="NZ_JAKILF010000001.1"/>
</dbReference>
<organism evidence="2 3">
    <name type="scientific">Shewanella submarina</name>
    <dbReference type="NCBI Taxonomy" id="2016376"/>
    <lineage>
        <taxon>Bacteria</taxon>
        <taxon>Pseudomonadati</taxon>
        <taxon>Pseudomonadota</taxon>
        <taxon>Gammaproteobacteria</taxon>
        <taxon>Alteromonadales</taxon>
        <taxon>Shewanellaceae</taxon>
        <taxon>Shewanella</taxon>
    </lineage>
</organism>
<evidence type="ECO:0000313" key="3">
    <source>
        <dbReference type="Proteomes" id="UP001595621"/>
    </source>
</evidence>
<protein>
    <recommendedName>
        <fullName evidence="4">Lipoprotein</fullName>
    </recommendedName>
</protein>
<evidence type="ECO:0008006" key="4">
    <source>
        <dbReference type="Google" id="ProtNLM"/>
    </source>
</evidence>
<keyword evidence="3" id="KW-1185">Reference proteome</keyword>